<keyword evidence="2" id="KW-1185">Reference proteome</keyword>
<name>A0ABW2Y9H5_9GAMM</name>
<reference evidence="2" key="1">
    <citation type="journal article" date="2019" name="Int. J. Syst. Evol. Microbiol.">
        <title>The Global Catalogue of Microorganisms (GCM) 10K type strain sequencing project: providing services to taxonomists for standard genome sequencing and annotation.</title>
        <authorList>
            <consortium name="The Broad Institute Genomics Platform"/>
            <consortium name="The Broad Institute Genome Sequencing Center for Infectious Disease"/>
            <person name="Wu L."/>
            <person name="Ma J."/>
        </authorList>
    </citation>
    <scope>NUCLEOTIDE SEQUENCE [LARGE SCALE GENOMIC DNA]</scope>
    <source>
        <strain evidence="2">CCUG 55585</strain>
    </source>
</reference>
<dbReference type="Proteomes" id="UP001597110">
    <property type="component" value="Unassembled WGS sequence"/>
</dbReference>
<accession>A0ABW2Y9H5</accession>
<sequence length="256" mass="27194">MSDSTSTPPSSTVTLPSSADTSYWGFKIMIGVSSNDPEGAQIAGLEAKDYFGISEMAGSASFSTVNVKLIKGIVNVVNKIVDETVDIATDEAAAPIMDAWNESLKALEDAFDEDKIDTKVRDGWGKAHDGGYAIDEGGVLVCLPQAGGPLYHDDFQLESGASDGRLPKYYPQGKAFFPCNKPGGLLYLQASEAGTAHVLAYDSKDAFKDNQGAYNIEAWVLRPDLMPAGMTFEEGLEKILSMPPNTAIANPDPGVS</sequence>
<protein>
    <submittedName>
        <fullName evidence="1">Uncharacterized protein</fullName>
    </submittedName>
</protein>
<dbReference type="RefSeq" id="WP_386822230.1">
    <property type="nucleotide sequence ID" value="NZ_JBHTIF010000001.1"/>
</dbReference>
<evidence type="ECO:0000313" key="1">
    <source>
        <dbReference type="EMBL" id="MFD0724576.1"/>
    </source>
</evidence>
<proteinExistence type="predicted"/>
<gene>
    <name evidence="1" type="ORF">ACFQ0E_03080</name>
</gene>
<evidence type="ECO:0000313" key="2">
    <source>
        <dbReference type="Proteomes" id="UP001597110"/>
    </source>
</evidence>
<organism evidence="1 2">
    <name type="scientific">Lysobacter brunescens</name>
    <dbReference type="NCBI Taxonomy" id="262323"/>
    <lineage>
        <taxon>Bacteria</taxon>
        <taxon>Pseudomonadati</taxon>
        <taxon>Pseudomonadota</taxon>
        <taxon>Gammaproteobacteria</taxon>
        <taxon>Lysobacterales</taxon>
        <taxon>Lysobacteraceae</taxon>
        <taxon>Lysobacter</taxon>
    </lineage>
</organism>
<comment type="caution">
    <text evidence="1">The sequence shown here is derived from an EMBL/GenBank/DDBJ whole genome shotgun (WGS) entry which is preliminary data.</text>
</comment>
<dbReference type="EMBL" id="JBHTIF010000001">
    <property type="protein sequence ID" value="MFD0724576.1"/>
    <property type="molecule type" value="Genomic_DNA"/>
</dbReference>